<evidence type="ECO:0000313" key="2">
    <source>
        <dbReference type="Proteomes" id="UP001597541"/>
    </source>
</evidence>
<evidence type="ECO:0000313" key="1">
    <source>
        <dbReference type="EMBL" id="MFD2612229.1"/>
    </source>
</evidence>
<sequence>MPGRKGKMKLALEIIDAKILKSLPQGQLVEFTIESNKPIPPATQGTLCLRGKQT</sequence>
<accession>A0ABW5PCR0</accession>
<comment type="caution">
    <text evidence="1">The sequence shown here is derived from an EMBL/GenBank/DDBJ whole genome shotgun (WGS) entry which is preliminary data.</text>
</comment>
<gene>
    <name evidence="1" type="ORF">ACFSUF_07265</name>
</gene>
<dbReference type="EMBL" id="JBHUME010000005">
    <property type="protein sequence ID" value="MFD2612229.1"/>
    <property type="molecule type" value="Genomic_DNA"/>
</dbReference>
<keyword evidence="2" id="KW-1185">Reference proteome</keyword>
<proteinExistence type="predicted"/>
<dbReference type="Proteomes" id="UP001597541">
    <property type="component" value="Unassembled WGS sequence"/>
</dbReference>
<organism evidence="1 2">
    <name type="scientific">Paenibacillus gansuensis</name>
    <dbReference type="NCBI Taxonomy" id="306542"/>
    <lineage>
        <taxon>Bacteria</taxon>
        <taxon>Bacillati</taxon>
        <taxon>Bacillota</taxon>
        <taxon>Bacilli</taxon>
        <taxon>Bacillales</taxon>
        <taxon>Paenibacillaceae</taxon>
        <taxon>Paenibacillus</taxon>
    </lineage>
</organism>
<name>A0ABW5PCR0_9BACL</name>
<reference evidence="2" key="1">
    <citation type="journal article" date="2019" name="Int. J. Syst. Evol. Microbiol.">
        <title>The Global Catalogue of Microorganisms (GCM) 10K type strain sequencing project: providing services to taxonomists for standard genome sequencing and annotation.</title>
        <authorList>
            <consortium name="The Broad Institute Genomics Platform"/>
            <consortium name="The Broad Institute Genome Sequencing Center for Infectious Disease"/>
            <person name="Wu L."/>
            <person name="Ma J."/>
        </authorList>
    </citation>
    <scope>NUCLEOTIDE SEQUENCE [LARGE SCALE GENOMIC DNA]</scope>
    <source>
        <strain evidence="2">KCTC 3950</strain>
    </source>
</reference>
<dbReference type="RefSeq" id="WP_377601555.1">
    <property type="nucleotide sequence ID" value="NZ_JBHUME010000005.1"/>
</dbReference>
<protein>
    <submittedName>
        <fullName evidence="1">Uncharacterized protein</fullName>
    </submittedName>
</protein>